<feature type="transmembrane region" description="Helical" evidence="1">
    <location>
        <begin position="33"/>
        <end position="54"/>
    </location>
</feature>
<comment type="caution">
    <text evidence="2">The sequence shown here is derived from an EMBL/GenBank/DDBJ whole genome shotgun (WGS) entry which is preliminary data.</text>
</comment>
<dbReference type="OrthoDB" id="845076at2759"/>
<evidence type="ECO:0000313" key="2">
    <source>
        <dbReference type="EMBL" id="RVX22612.1"/>
    </source>
</evidence>
<name>A0A438KN36_VITVI</name>
<keyword evidence="1" id="KW-0812">Transmembrane</keyword>
<proteinExistence type="predicted"/>
<dbReference type="EMBL" id="QGNW01000003">
    <property type="protein sequence ID" value="RVX22612.1"/>
    <property type="molecule type" value="Genomic_DNA"/>
</dbReference>
<keyword evidence="1" id="KW-1133">Transmembrane helix</keyword>
<reference evidence="2 3" key="1">
    <citation type="journal article" date="2018" name="PLoS Genet.">
        <title>Population sequencing reveals clonal diversity and ancestral inbreeding in the grapevine cultivar Chardonnay.</title>
        <authorList>
            <person name="Roach M.J."/>
            <person name="Johnson D.L."/>
            <person name="Bohlmann J."/>
            <person name="van Vuuren H.J."/>
            <person name="Jones S.J."/>
            <person name="Pretorius I.S."/>
            <person name="Schmidt S.A."/>
            <person name="Borneman A.R."/>
        </authorList>
    </citation>
    <scope>NUCLEOTIDE SEQUENCE [LARGE SCALE GENOMIC DNA]</scope>
    <source>
        <strain evidence="3">cv. Chardonnay</strain>
        <tissue evidence="2">Leaf</tissue>
    </source>
</reference>
<dbReference type="Proteomes" id="UP000288805">
    <property type="component" value="Unassembled WGS sequence"/>
</dbReference>
<dbReference type="PANTHER" id="PTHR33874:SF4">
    <property type="entry name" value="EXPRESSED PROTEIN"/>
    <property type="match status" value="1"/>
</dbReference>
<protein>
    <submittedName>
        <fullName evidence="2">Uncharacterized protein</fullName>
    </submittedName>
</protein>
<evidence type="ECO:0000313" key="3">
    <source>
        <dbReference type="Proteomes" id="UP000288805"/>
    </source>
</evidence>
<gene>
    <name evidence="2" type="ORF">CK203_012540</name>
</gene>
<dbReference type="AlphaFoldDB" id="A0A438KN36"/>
<keyword evidence="1" id="KW-0472">Membrane</keyword>
<evidence type="ECO:0000256" key="1">
    <source>
        <dbReference type="SAM" id="Phobius"/>
    </source>
</evidence>
<accession>A0A438KN36</accession>
<dbReference type="PANTHER" id="PTHR33874">
    <property type="entry name" value="RING FINGER PROTEIN"/>
    <property type="match status" value="1"/>
</dbReference>
<sequence length="78" mass="8738">MALISNRCKHFWHLVAVSVSVSSMNKYEKMASVWHAGMMFYTLATWGIALAGLYRSRAVMKLAAKGVHTTSKFIMKAL</sequence>
<organism evidence="2 3">
    <name type="scientific">Vitis vinifera</name>
    <name type="common">Grape</name>
    <dbReference type="NCBI Taxonomy" id="29760"/>
    <lineage>
        <taxon>Eukaryota</taxon>
        <taxon>Viridiplantae</taxon>
        <taxon>Streptophyta</taxon>
        <taxon>Embryophyta</taxon>
        <taxon>Tracheophyta</taxon>
        <taxon>Spermatophyta</taxon>
        <taxon>Magnoliopsida</taxon>
        <taxon>eudicotyledons</taxon>
        <taxon>Gunneridae</taxon>
        <taxon>Pentapetalae</taxon>
        <taxon>rosids</taxon>
        <taxon>Vitales</taxon>
        <taxon>Vitaceae</taxon>
        <taxon>Viteae</taxon>
        <taxon>Vitis</taxon>
    </lineage>
</organism>